<comment type="caution">
    <text evidence="1">The sequence shown here is derived from an EMBL/GenBank/DDBJ whole genome shotgun (WGS) entry which is preliminary data.</text>
</comment>
<protein>
    <recommendedName>
        <fullName evidence="3">Secreted protein</fullName>
    </recommendedName>
</protein>
<accession>A0AAW0TDL5</accession>
<gene>
    <name evidence="1" type="ORF">O3P69_014362</name>
</gene>
<dbReference type="AlphaFoldDB" id="A0AAW0TDL5"/>
<reference evidence="1 2" key="1">
    <citation type="submission" date="2023-03" db="EMBL/GenBank/DDBJ databases">
        <title>High-quality genome of Scylla paramamosain provides insights in environmental adaptation.</title>
        <authorList>
            <person name="Zhang L."/>
        </authorList>
    </citation>
    <scope>NUCLEOTIDE SEQUENCE [LARGE SCALE GENOMIC DNA]</scope>
    <source>
        <strain evidence="1">LZ_2023a</strain>
        <tissue evidence="1">Muscle</tissue>
    </source>
</reference>
<name>A0AAW0TDL5_SCYPA</name>
<proteinExistence type="predicted"/>
<evidence type="ECO:0008006" key="3">
    <source>
        <dbReference type="Google" id="ProtNLM"/>
    </source>
</evidence>
<keyword evidence="2" id="KW-1185">Reference proteome</keyword>
<evidence type="ECO:0000313" key="1">
    <source>
        <dbReference type="EMBL" id="KAK8384756.1"/>
    </source>
</evidence>
<dbReference type="EMBL" id="JARAKH010000034">
    <property type="protein sequence ID" value="KAK8384756.1"/>
    <property type="molecule type" value="Genomic_DNA"/>
</dbReference>
<evidence type="ECO:0000313" key="2">
    <source>
        <dbReference type="Proteomes" id="UP001487740"/>
    </source>
</evidence>
<dbReference type="Proteomes" id="UP001487740">
    <property type="component" value="Unassembled WGS sequence"/>
</dbReference>
<sequence>MLVLFTLHYELLQCLCTLRTLNYAACTQSSLMSPLISLCAAGLLCCWVHKGWRQTQNSHSPDCRGREKSNHGSTAYVDCNTLKQSDGAAAPQQDDSPRLSHADDLAVARGTVCPRDLLLYRCERVHRVPLGASLADRGLLGDKEL</sequence>
<organism evidence="1 2">
    <name type="scientific">Scylla paramamosain</name>
    <name type="common">Mud crab</name>
    <dbReference type="NCBI Taxonomy" id="85552"/>
    <lineage>
        <taxon>Eukaryota</taxon>
        <taxon>Metazoa</taxon>
        <taxon>Ecdysozoa</taxon>
        <taxon>Arthropoda</taxon>
        <taxon>Crustacea</taxon>
        <taxon>Multicrustacea</taxon>
        <taxon>Malacostraca</taxon>
        <taxon>Eumalacostraca</taxon>
        <taxon>Eucarida</taxon>
        <taxon>Decapoda</taxon>
        <taxon>Pleocyemata</taxon>
        <taxon>Brachyura</taxon>
        <taxon>Eubrachyura</taxon>
        <taxon>Portunoidea</taxon>
        <taxon>Portunidae</taxon>
        <taxon>Portuninae</taxon>
        <taxon>Scylla</taxon>
    </lineage>
</organism>